<keyword evidence="3" id="KW-0391">Immunity</keyword>
<dbReference type="InParanoid" id="A0A6J2YEL1"/>
<proteinExistence type="inferred from homology"/>
<evidence type="ECO:0000313" key="6">
    <source>
        <dbReference type="RefSeq" id="XP_030761786.1"/>
    </source>
</evidence>
<dbReference type="SMART" id="SM00701">
    <property type="entry name" value="PGRP"/>
    <property type="match status" value="1"/>
</dbReference>
<dbReference type="GeneID" id="115886673"/>
<evidence type="ECO:0000256" key="2">
    <source>
        <dbReference type="ARBA" id="ARBA00022588"/>
    </source>
</evidence>
<comment type="similarity">
    <text evidence="1">Belongs to the N-acetylmuramoyl-L-alanine amidase 2 family.</text>
</comment>
<dbReference type="GO" id="GO:0009253">
    <property type="term" value="P:peptidoglycan catabolic process"/>
    <property type="evidence" value="ECO:0007669"/>
    <property type="project" value="InterPro"/>
</dbReference>
<reference evidence="6" key="1">
    <citation type="submission" date="2025-08" db="UniProtKB">
        <authorList>
            <consortium name="RefSeq"/>
        </authorList>
    </citation>
    <scope>IDENTIFICATION</scope>
    <source>
        <tissue evidence="6">Gonads</tissue>
    </source>
</reference>
<dbReference type="KEGG" id="soy:115886673"/>
<dbReference type="GO" id="GO:0008745">
    <property type="term" value="F:N-acetylmuramoyl-L-alanine amidase activity"/>
    <property type="evidence" value="ECO:0007669"/>
    <property type="project" value="InterPro"/>
</dbReference>
<feature type="non-terminal residue" evidence="6">
    <location>
        <position position="1"/>
    </location>
</feature>
<keyword evidence="5" id="KW-1185">Reference proteome</keyword>
<evidence type="ECO:0000256" key="1">
    <source>
        <dbReference type="ARBA" id="ARBA00007553"/>
    </source>
</evidence>
<dbReference type="Gene3D" id="3.40.80.10">
    <property type="entry name" value="Peptidoglycan recognition protein-like"/>
    <property type="match status" value="1"/>
</dbReference>
<sequence>FKPIHNIIFHHTLSRRGFFIEGSHTQGYNKYSFGIAFIDCFLNNLPPPQSLKKCKDLIAHGVKIGAIRPDYDLLAHSQCRPFLSPGEKLTEEIKTWKNFNSEVSVQKPGISFEDD</sequence>
<dbReference type="PANTHER" id="PTHR11022:SF41">
    <property type="entry name" value="PEPTIDOGLYCAN-RECOGNITION PROTEIN LC-RELATED"/>
    <property type="match status" value="1"/>
</dbReference>
<name>A0A6J2YEL1_SITOR</name>
<dbReference type="GO" id="GO:0045087">
    <property type="term" value="P:innate immune response"/>
    <property type="evidence" value="ECO:0007669"/>
    <property type="project" value="UniProtKB-KW"/>
</dbReference>
<dbReference type="PANTHER" id="PTHR11022">
    <property type="entry name" value="PEPTIDOGLYCAN RECOGNITION PROTEIN"/>
    <property type="match status" value="1"/>
</dbReference>
<dbReference type="RefSeq" id="XP_030761786.1">
    <property type="nucleotide sequence ID" value="XM_030905926.1"/>
</dbReference>
<dbReference type="OrthoDB" id="10001926at2759"/>
<dbReference type="InterPro" id="IPR015510">
    <property type="entry name" value="PGRP"/>
</dbReference>
<keyword evidence="2" id="KW-0399">Innate immunity</keyword>
<dbReference type="CDD" id="cd06583">
    <property type="entry name" value="PGRP"/>
    <property type="match status" value="1"/>
</dbReference>
<dbReference type="AlphaFoldDB" id="A0A6J2YEL1"/>
<evidence type="ECO:0000313" key="5">
    <source>
        <dbReference type="Proteomes" id="UP000504635"/>
    </source>
</evidence>
<dbReference type="SUPFAM" id="SSF55846">
    <property type="entry name" value="N-acetylmuramoyl-L-alanine amidase-like"/>
    <property type="match status" value="1"/>
</dbReference>
<feature type="domain" description="Peptidoglycan recognition protein family" evidence="4">
    <location>
        <begin position="1"/>
        <end position="80"/>
    </location>
</feature>
<evidence type="ECO:0000256" key="3">
    <source>
        <dbReference type="ARBA" id="ARBA00022859"/>
    </source>
</evidence>
<accession>A0A6J2YEL1</accession>
<organism evidence="5 6">
    <name type="scientific">Sitophilus oryzae</name>
    <name type="common">Rice weevil</name>
    <name type="synonym">Curculio oryzae</name>
    <dbReference type="NCBI Taxonomy" id="7048"/>
    <lineage>
        <taxon>Eukaryota</taxon>
        <taxon>Metazoa</taxon>
        <taxon>Ecdysozoa</taxon>
        <taxon>Arthropoda</taxon>
        <taxon>Hexapoda</taxon>
        <taxon>Insecta</taxon>
        <taxon>Pterygota</taxon>
        <taxon>Neoptera</taxon>
        <taxon>Endopterygota</taxon>
        <taxon>Coleoptera</taxon>
        <taxon>Polyphaga</taxon>
        <taxon>Cucujiformia</taxon>
        <taxon>Curculionidae</taxon>
        <taxon>Dryophthorinae</taxon>
        <taxon>Sitophilus</taxon>
    </lineage>
</organism>
<dbReference type="Pfam" id="PF01510">
    <property type="entry name" value="Amidase_2"/>
    <property type="match status" value="1"/>
</dbReference>
<dbReference type="InterPro" id="IPR036505">
    <property type="entry name" value="Amidase/PGRP_sf"/>
</dbReference>
<dbReference type="Proteomes" id="UP000504635">
    <property type="component" value="Unplaced"/>
</dbReference>
<dbReference type="InterPro" id="IPR006619">
    <property type="entry name" value="PGRP_domain_met/bac"/>
</dbReference>
<dbReference type="GO" id="GO:0008270">
    <property type="term" value="F:zinc ion binding"/>
    <property type="evidence" value="ECO:0007669"/>
    <property type="project" value="InterPro"/>
</dbReference>
<gene>
    <name evidence="6" type="primary">LOC115886673</name>
</gene>
<evidence type="ECO:0000259" key="4">
    <source>
        <dbReference type="SMART" id="SM00701"/>
    </source>
</evidence>
<protein>
    <submittedName>
        <fullName evidence="6">Peptidoglycan-recognition protein LE-like</fullName>
    </submittedName>
</protein>
<dbReference type="InterPro" id="IPR002502">
    <property type="entry name" value="Amidase_domain"/>
</dbReference>